<dbReference type="RefSeq" id="WP_168885742.1">
    <property type="nucleotide sequence ID" value="NZ_JABAIL010000022.1"/>
</dbReference>
<comment type="caution">
    <text evidence="2">The sequence shown here is derived from an EMBL/GenBank/DDBJ whole genome shotgun (WGS) entry which is preliminary data.</text>
</comment>
<name>A0A7X8SRF4_9BACT</name>
<protein>
    <submittedName>
        <fullName evidence="2">Uncharacterized protein</fullName>
    </submittedName>
</protein>
<dbReference type="EMBL" id="JABAIL010000022">
    <property type="protein sequence ID" value="NLR95036.1"/>
    <property type="molecule type" value="Genomic_DNA"/>
</dbReference>
<accession>A0A7X8SRF4</accession>
<keyword evidence="1" id="KW-0812">Transmembrane</keyword>
<keyword evidence="1" id="KW-1133">Transmembrane helix</keyword>
<proteinExistence type="predicted"/>
<feature type="transmembrane region" description="Helical" evidence="1">
    <location>
        <begin position="39"/>
        <end position="65"/>
    </location>
</feature>
<evidence type="ECO:0000256" key="1">
    <source>
        <dbReference type="SAM" id="Phobius"/>
    </source>
</evidence>
<gene>
    <name evidence="2" type="ORF">HGP29_27800</name>
</gene>
<organism evidence="2 3">
    <name type="scientific">Flammeovirga agarivorans</name>
    <dbReference type="NCBI Taxonomy" id="2726742"/>
    <lineage>
        <taxon>Bacteria</taxon>
        <taxon>Pseudomonadati</taxon>
        <taxon>Bacteroidota</taxon>
        <taxon>Cytophagia</taxon>
        <taxon>Cytophagales</taxon>
        <taxon>Flammeovirgaceae</taxon>
        <taxon>Flammeovirga</taxon>
    </lineage>
</organism>
<keyword evidence="3" id="KW-1185">Reference proteome</keyword>
<reference evidence="2 3" key="1">
    <citation type="submission" date="2020-04" db="EMBL/GenBank/DDBJ databases">
        <title>Flammeovirga sp. SR4, a novel species isolated from seawater.</title>
        <authorList>
            <person name="Wang X."/>
        </authorList>
    </citation>
    <scope>NUCLEOTIDE SEQUENCE [LARGE SCALE GENOMIC DNA]</scope>
    <source>
        <strain evidence="2 3">SR4</strain>
    </source>
</reference>
<dbReference type="Proteomes" id="UP000585050">
    <property type="component" value="Unassembled WGS sequence"/>
</dbReference>
<evidence type="ECO:0000313" key="2">
    <source>
        <dbReference type="EMBL" id="NLR95036.1"/>
    </source>
</evidence>
<sequence length="71" mass="7764">MEKLTFKLILVLLSIFIFLIGGITMLFCLRYLYSNNLASIIGAGIPFLSGTLMTVGGIISLAILLKENKIN</sequence>
<feature type="transmembrane region" description="Helical" evidence="1">
    <location>
        <begin position="9"/>
        <end position="33"/>
    </location>
</feature>
<keyword evidence="1" id="KW-0472">Membrane</keyword>
<evidence type="ECO:0000313" key="3">
    <source>
        <dbReference type="Proteomes" id="UP000585050"/>
    </source>
</evidence>
<dbReference type="AlphaFoldDB" id="A0A7X8SRF4"/>